<proteinExistence type="predicted"/>
<reference evidence="2" key="1">
    <citation type="journal article" date="2024" name="IScience">
        <title>Strigolactones Initiate the Formation of Haustorium-like Structures in Castilleja.</title>
        <authorList>
            <person name="Buerger M."/>
            <person name="Peterson D."/>
            <person name="Chory J."/>
        </authorList>
    </citation>
    <scope>NUCLEOTIDE SEQUENCE [LARGE SCALE GENOMIC DNA]</scope>
</reference>
<sequence length="37" mass="4174">MLSTERGAYIAELVVSKNVKQAKGRFRLYNNDDSSVI</sequence>
<comment type="caution">
    <text evidence="1">The sequence shown here is derived from an EMBL/GenBank/DDBJ whole genome shotgun (WGS) entry which is preliminary data.</text>
</comment>
<evidence type="ECO:0000313" key="1">
    <source>
        <dbReference type="EMBL" id="KAL3636483.1"/>
    </source>
</evidence>
<organism evidence="1 2">
    <name type="scientific">Castilleja foliolosa</name>
    <dbReference type="NCBI Taxonomy" id="1961234"/>
    <lineage>
        <taxon>Eukaryota</taxon>
        <taxon>Viridiplantae</taxon>
        <taxon>Streptophyta</taxon>
        <taxon>Embryophyta</taxon>
        <taxon>Tracheophyta</taxon>
        <taxon>Spermatophyta</taxon>
        <taxon>Magnoliopsida</taxon>
        <taxon>eudicotyledons</taxon>
        <taxon>Gunneridae</taxon>
        <taxon>Pentapetalae</taxon>
        <taxon>asterids</taxon>
        <taxon>lamiids</taxon>
        <taxon>Lamiales</taxon>
        <taxon>Orobanchaceae</taxon>
        <taxon>Pedicularideae</taxon>
        <taxon>Castillejinae</taxon>
        <taxon>Castilleja</taxon>
    </lineage>
</organism>
<dbReference type="GO" id="GO:0016301">
    <property type="term" value="F:kinase activity"/>
    <property type="evidence" value="ECO:0007669"/>
    <property type="project" value="UniProtKB-KW"/>
</dbReference>
<dbReference type="AlphaFoldDB" id="A0ABD3D3A1"/>
<dbReference type="Proteomes" id="UP001632038">
    <property type="component" value="Unassembled WGS sequence"/>
</dbReference>
<accession>A0ABD3D3A1</accession>
<gene>
    <name evidence="1" type="primary">GCN1L1_4</name>
    <name evidence="1" type="ORF">CASFOL_021030</name>
</gene>
<dbReference type="EMBL" id="JAVIJP010000027">
    <property type="protein sequence ID" value="KAL3636483.1"/>
    <property type="molecule type" value="Genomic_DNA"/>
</dbReference>
<keyword evidence="2" id="KW-1185">Reference proteome</keyword>
<keyword evidence="1" id="KW-0808">Transferase</keyword>
<evidence type="ECO:0000313" key="2">
    <source>
        <dbReference type="Proteomes" id="UP001632038"/>
    </source>
</evidence>
<protein>
    <submittedName>
        <fullName evidence="1">EIF-2-alpha kinase activator GCN1</fullName>
    </submittedName>
</protein>
<keyword evidence="1" id="KW-0418">Kinase</keyword>
<name>A0ABD3D3A1_9LAMI</name>